<dbReference type="PROSITE" id="PS50893">
    <property type="entry name" value="ABC_TRANSPORTER_2"/>
    <property type="match status" value="1"/>
</dbReference>
<dbReference type="InterPro" id="IPR003593">
    <property type="entry name" value="AAA+_ATPase"/>
</dbReference>
<keyword evidence="5" id="KW-0029">Amino-acid transport</keyword>
<evidence type="ECO:0000313" key="8">
    <source>
        <dbReference type="Proteomes" id="UP000637002"/>
    </source>
</evidence>
<reference evidence="7" key="2">
    <citation type="submission" date="2020-09" db="EMBL/GenBank/DDBJ databases">
        <authorList>
            <person name="Sun Q."/>
            <person name="Zhou Y."/>
        </authorList>
    </citation>
    <scope>NUCLEOTIDE SEQUENCE</scope>
    <source>
        <strain evidence="7">CGMCC 1.12919</strain>
    </source>
</reference>
<gene>
    <name evidence="7" type="ORF">GCM10010994_03660</name>
</gene>
<reference evidence="7" key="1">
    <citation type="journal article" date="2014" name="Int. J. Syst. Evol. Microbiol.">
        <title>Complete genome sequence of Corynebacterium casei LMG S-19264T (=DSM 44701T), isolated from a smear-ripened cheese.</title>
        <authorList>
            <consortium name="US DOE Joint Genome Institute (JGI-PGF)"/>
            <person name="Walter F."/>
            <person name="Albersmeier A."/>
            <person name="Kalinowski J."/>
            <person name="Ruckert C."/>
        </authorList>
    </citation>
    <scope>NUCLEOTIDE SEQUENCE</scope>
    <source>
        <strain evidence="7">CGMCC 1.12919</strain>
    </source>
</reference>
<evidence type="ECO:0000256" key="5">
    <source>
        <dbReference type="ARBA" id="ARBA00022970"/>
    </source>
</evidence>
<dbReference type="SUPFAM" id="SSF52540">
    <property type="entry name" value="P-loop containing nucleoside triphosphate hydrolases"/>
    <property type="match status" value="1"/>
</dbReference>
<dbReference type="RefSeq" id="WP_188607409.1">
    <property type="nucleotide sequence ID" value="NZ_BMGG01000001.1"/>
</dbReference>
<comment type="similarity">
    <text evidence="1">Belongs to the ABC transporter superfamily.</text>
</comment>
<dbReference type="InterPro" id="IPR027417">
    <property type="entry name" value="P-loop_NTPase"/>
</dbReference>
<dbReference type="Pfam" id="PF00005">
    <property type="entry name" value="ABC_tran"/>
    <property type="match status" value="1"/>
</dbReference>
<protein>
    <submittedName>
        <fullName evidence="7">ABC transporter ATP-binding protein</fullName>
    </submittedName>
</protein>
<dbReference type="GO" id="GO:0016887">
    <property type="term" value="F:ATP hydrolysis activity"/>
    <property type="evidence" value="ECO:0007669"/>
    <property type="project" value="InterPro"/>
</dbReference>
<sequence length="256" mass="26393">MTLVQTASAPAVSARATGPAALAAAGLSARYGRIEVCRDISFEVAPGEFLILLGANGAGKSSLLGALAGIVASAGTVTVGGRRIDGVSPQRRAHAGLALVPEGRGNLFGPLTVDENLDLGLRHLRSDERAGMRADLNRLFPVLAERGRQAAAMLSGGEQQMLALALAIARRPTVLLLDEPSQGLAPVVLDEIVAAVNRLRTFGMALIIAEQNVRFAAALGDRFIALRGGEVVDEGHPSELANHSGTAARLLGAAPH</sequence>
<dbReference type="InterPro" id="IPR017871">
    <property type="entry name" value="ABC_transporter-like_CS"/>
</dbReference>
<keyword evidence="8" id="KW-1185">Reference proteome</keyword>
<keyword evidence="3" id="KW-0547">Nucleotide-binding</keyword>
<dbReference type="AlphaFoldDB" id="A0A916TXC7"/>
<dbReference type="GO" id="GO:0015807">
    <property type="term" value="P:L-amino acid transport"/>
    <property type="evidence" value="ECO:0007669"/>
    <property type="project" value="TreeGrafter"/>
</dbReference>
<comment type="caution">
    <text evidence="7">The sequence shown here is derived from an EMBL/GenBank/DDBJ whole genome shotgun (WGS) entry which is preliminary data.</text>
</comment>
<evidence type="ECO:0000256" key="1">
    <source>
        <dbReference type="ARBA" id="ARBA00005417"/>
    </source>
</evidence>
<keyword evidence="2" id="KW-0813">Transport</keyword>
<evidence type="ECO:0000256" key="4">
    <source>
        <dbReference type="ARBA" id="ARBA00022840"/>
    </source>
</evidence>
<keyword evidence="4 7" id="KW-0067">ATP-binding</keyword>
<evidence type="ECO:0000313" key="7">
    <source>
        <dbReference type="EMBL" id="GGC47791.1"/>
    </source>
</evidence>
<dbReference type="Gene3D" id="3.40.50.300">
    <property type="entry name" value="P-loop containing nucleotide triphosphate hydrolases"/>
    <property type="match status" value="1"/>
</dbReference>
<dbReference type="SMART" id="SM00382">
    <property type="entry name" value="AAA"/>
    <property type="match status" value="1"/>
</dbReference>
<dbReference type="EMBL" id="BMGG01000001">
    <property type="protein sequence ID" value="GGC47791.1"/>
    <property type="molecule type" value="Genomic_DNA"/>
</dbReference>
<dbReference type="Proteomes" id="UP000637002">
    <property type="component" value="Unassembled WGS sequence"/>
</dbReference>
<dbReference type="PROSITE" id="PS00211">
    <property type="entry name" value="ABC_TRANSPORTER_1"/>
    <property type="match status" value="1"/>
</dbReference>
<dbReference type="InterPro" id="IPR052156">
    <property type="entry name" value="BCAA_Transport_ATP-bd_LivF"/>
</dbReference>
<proteinExistence type="inferred from homology"/>
<dbReference type="GO" id="GO:0015658">
    <property type="term" value="F:branched-chain amino acid transmembrane transporter activity"/>
    <property type="evidence" value="ECO:0007669"/>
    <property type="project" value="TreeGrafter"/>
</dbReference>
<dbReference type="InterPro" id="IPR003439">
    <property type="entry name" value="ABC_transporter-like_ATP-bd"/>
</dbReference>
<dbReference type="PANTHER" id="PTHR43820:SF4">
    <property type="entry name" value="HIGH-AFFINITY BRANCHED-CHAIN AMINO ACID TRANSPORT ATP-BINDING PROTEIN LIVF"/>
    <property type="match status" value="1"/>
</dbReference>
<dbReference type="GO" id="GO:0005524">
    <property type="term" value="F:ATP binding"/>
    <property type="evidence" value="ECO:0007669"/>
    <property type="project" value="UniProtKB-KW"/>
</dbReference>
<evidence type="ECO:0000259" key="6">
    <source>
        <dbReference type="PROSITE" id="PS50893"/>
    </source>
</evidence>
<evidence type="ECO:0000256" key="2">
    <source>
        <dbReference type="ARBA" id="ARBA00022448"/>
    </source>
</evidence>
<name>A0A916TXC7_9HYPH</name>
<feature type="domain" description="ABC transporter" evidence="6">
    <location>
        <begin position="22"/>
        <end position="253"/>
    </location>
</feature>
<evidence type="ECO:0000256" key="3">
    <source>
        <dbReference type="ARBA" id="ARBA00022741"/>
    </source>
</evidence>
<accession>A0A916TXC7</accession>
<organism evidence="7 8">
    <name type="scientific">Chelatococcus reniformis</name>
    <dbReference type="NCBI Taxonomy" id="1494448"/>
    <lineage>
        <taxon>Bacteria</taxon>
        <taxon>Pseudomonadati</taxon>
        <taxon>Pseudomonadota</taxon>
        <taxon>Alphaproteobacteria</taxon>
        <taxon>Hyphomicrobiales</taxon>
        <taxon>Chelatococcaceae</taxon>
        <taxon>Chelatococcus</taxon>
    </lineage>
</organism>
<dbReference type="PANTHER" id="PTHR43820">
    <property type="entry name" value="HIGH-AFFINITY BRANCHED-CHAIN AMINO ACID TRANSPORT ATP-BINDING PROTEIN LIVF"/>
    <property type="match status" value="1"/>
</dbReference>